<dbReference type="RefSeq" id="WP_406699039.1">
    <property type="nucleotide sequence ID" value="NZ_CP155447.1"/>
</dbReference>
<dbReference type="GO" id="GO:0016491">
    <property type="term" value="F:oxidoreductase activity"/>
    <property type="evidence" value="ECO:0007669"/>
    <property type="project" value="UniProtKB-KW"/>
</dbReference>
<dbReference type="AlphaFoldDB" id="A0AAU7CMG8"/>
<dbReference type="PRINTS" id="PR00081">
    <property type="entry name" value="GDHRDH"/>
</dbReference>
<proteinExistence type="inferred from homology"/>
<dbReference type="PROSITE" id="PS00061">
    <property type="entry name" value="ADH_SHORT"/>
    <property type="match status" value="1"/>
</dbReference>
<dbReference type="Pfam" id="PF13561">
    <property type="entry name" value="adh_short_C2"/>
    <property type="match status" value="1"/>
</dbReference>
<protein>
    <submittedName>
        <fullName evidence="2">SDR family oxidoreductase</fullName>
        <ecNumber evidence="2">1.-.-.-</ecNumber>
    </submittedName>
</protein>
<dbReference type="PRINTS" id="PR00080">
    <property type="entry name" value="SDRFAMILY"/>
</dbReference>
<dbReference type="EC" id="1.-.-.-" evidence="2"/>
<comment type="similarity">
    <text evidence="1">Belongs to the short-chain dehydrogenases/reductases (SDR) family.</text>
</comment>
<dbReference type="EMBL" id="CP155447">
    <property type="protein sequence ID" value="XBH06189.1"/>
    <property type="molecule type" value="Genomic_DNA"/>
</dbReference>
<dbReference type="InterPro" id="IPR002347">
    <property type="entry name" value="SDR_fam"/>
</dbReference>
<dbReference type="PANTHER" id="PTHR42879:SF2">
    <property type="entry name" value="3-OXOACYL-[ACYL-CARRIER-PROTEIN] REDUCTASE FABG"/>
    <property type="match status" value="1"/>
</dbReference>
<dbReference type="Gene3D" id="3.40.50.720">
    <property type="entry name" value="NAD(P)-binding Rossmann-like Domain"/>
    <property type="match status" value="1"/>
</dbReference>
<dbReference type="PANTHER" id="PTHR42879">
    <property type="entry name" value="3-OXOACYL-(ACYL-CARRIER-PROTEIN) REDUCTASE"/>
    <property type="match status" value="1"/>
</dbReference>
<sequence length="223" mass="23780">MHKHKALVTGGSRGIGAEIAISLRRDGVEVIAPSRSELDLLDPASIDQYIEIHREDGVDILINNAGINPIAALEDVTAEDWARTLQVNLTAPFRLIQGFSPGMKSAGWGRVVNISSIWAVASKPGRAPYSSTKSGLSGLTRTTALELAPHGVLVNAVCPGYVETELTRANNTPEQLEVIRGTIPLGRLAQPEEIARFVAFLSSPANTYLVGQSLVIDGGFTCQ</sequence>
<evidence type="ECO:0000256" key="1">
    <source>
        <dbReference type="ARBA" id="ARBA00006484"/>
    </source>
</evidence>
<dbReference type="GO" id="GO:0032787">
    <property type="term" value="P:monocarboxylic acid metabolic process"/>
    <property type="evidence" value="ECO:0007669"/>
    <property type="project" value="UniProtKB-ARBA"/>
</dbReference>
<evidence type="ECO:0000313" key="2">
    <source>
        <dbReference type="EMBL" id="XBH06189.1"/>
    </source>
</evidence>
<dbReference type="FunFam" id="3.40.50.720:FF:000084">
    <property type="entry name" value="Short-chain dehydrogenase reductase"/>
    <property type="match status" value="1"/>
</dbReference>
<dbReference type="InterPro" id="IPR050259">
    <property type="entry name" value="SDR"/>
</dbReference>
<name>A0AAU7CMG8_9BACT</name>
<accession>A0AAU7CMG8</accession>
<dbReference type="InterPro" id="IPR020904">
    <property type="entry name" value="Sc_DH/Rdtase_CS"/>
</dbReference>
<keyword evidence="2" id="KW-0560">Oxidoreductase</keyword>
<gene>
    <name evidence="2" type="ORF">V5E97_09180</name>
</gene>
<organism evidence="2">
    <name type="scientific">Singulisphaera sp. Ch08</name>
    <dbReference type="NCBI Taxonomy" id="3120278"/>
    <lineage>
        <taxon>Bacteria</taxon>
        <taxon>Pseudomonadati</taxon>
        <taxon>Planctomycetota</taxon>
        <taxon>Planctomycetia</taxon>
        <taxon>Isosphaerales</taxon>
        <taxon>Isosphaeraceae</taxon>
        <taxon>Singulisphaera</taxon>
    </lineage>
</organism>
<reference evidence="2" key="1">
    <citation type="submission" date="2024-05" db="EMBL/GenBank/DDBJ databases">
        <title>Planctomycetes of the genus Singulisphaera possess chitinolytic capabilities.</title>
        <authorList>
            <person name="Ivanova A."/>
        </authorList>
    </citation>
    <scope>NUCLEOTIDE SEQUENCE</scope>
    <source>
        <strain evidence="2">Ch08T</strain>
    </source>
</reference>
<dbReference type="InterPro" id="IPR036291">
    <property type="entry name" value="NAD(P)-bd_dom_sf"/>
</dbReference>
<dbReference type="SUPFAM" id="SSF51735">
    <property type="entry name" value="NAD(P)-binding Rossmann-fold domains"/>
    <property type="match status" value="1"/>
</dbReference>
<dbReference type="CDD" id="cd05233">
    <property type="entry name" value="SDR_c"/>
    <property type="match status" value="1"/>
</dbReference>